<dbReference type="InterPro" id="IPR019752">
    <property type="entry name" value="Pyrv/ketoisovalerate_OxRed_cat"/>
</dbReference>
<dbReference type="AlphaFoldDB" id="A0A2M7RGJ0"/>
<dbReference type="Pfam" id="PF01558">
    <property type="entry name" value="POR"/>
    <property type="match status" value="1"/>
</dbReference>
<dbReference type="CDD" id="cd07034">
    <property type="entry name" value="TPP_PYR_PFOR_IOR-alpha_like"/>
    <property type="match status" value="1"/>
</dbReference>
<dbReference type="PANTHER" id="PTHR32154">
    <property type="entry name" value="PYRUVATE-FLAVODOXIN OXIDOREDUCTASE-RELATED"/>
    <property type="match status" value="1"/>
</dbReference>
<dbReference type="InterPro" id="IPR029061">
    <property type="entry name" value="THDP-binding"/>
</dbReference>
<keyword evidence="1" id="KW-0560">Oxidoreductase</keyword>
<dbReference type="Gene3D" id="3.40.50.970">
    <property type="match status" value="1"/>
</dbReference>
<proteinExistence type="predicted"/>
<feature type="non-terminal residue" evidence="4">
    <location>
        <position position="414"/>
    </location>
</feature>
<dbReference type="FunFam" id="3.40.50.970:FF:000022">
    <property type="entry name" value="2-oxoglutarate ferredoxin oxidoreductase alpha subunit"/>
    <property type="match status" value="1"/>
</dbReference>
<evidence type="ECO:0000313" key="5">
    <source>
        <dbReference type="Proteomes" id="UP000230779"/>
    </source>
</evidence>
<evidence type="ECO:0000256" key="1">
    <source>
        <dbReference type="ARBA" id="ARBA00023002"/>
    </source>
</evidence>
<dbReference type="SUPFAM" id="SSF52518">
    <property type="entry name" value="Thiamin diphosphate-binding fold (THDP-binding)"/>
    <property type="match status" value="1"/>
</dbReference>
<gene>
    <name evidence="4" type="ORF">COY66_06210</name>
</gene>
<feature type="domain" description="Pyruvate flavodoxin/ferredoxin oxidoreductase pyrimidine binding" evidence="3">
    <location>
        <begin position="220"/>
        <end position="390"/>
    </location>
</feature>
<dbReference type="NCBIfam" id="TIGR03710">
    <property type="entry name" value="OAFO_sf"/>
    <property type="match status" value="1"/>
</dbReference>
<dbReference type="InterPro" id="IPR022367">
    <property type="entry name" value="2-oxoacid/accept_OxRdtase_asu"/>
</dbReference>
<dbReference type="Gene3D" id="3.40.920.10">
    <property type="entry name" value="Pyruvate-ferredoxin oxidoreductase, PFOR, domain III"/>
    <property type="match status" value="1"/>
</dbReference>
<dbReference type="EMBL" id="PFMD01000071">
    <property type="protein sequence ID" value="PIY95692.1"/>
    <property type="molecule type" value="Genomic_DNA"/>
</dbReference>
<accession>A0A2M7RGJ0</accession>
<reference evidence="4 5" key="1">
    <citation type="submission" date="2017-09" db="EMBL/GenBank/DDBJ databases">
        <title>Depth-based differentiation of microbial function through sediment-hosted aquifers and enrichment of novel symbionts in the deep terrestrial subsurface.</title>
        <authorList>
            <person name="Probst A.J."/>
            <person name="Ladd B."/>
            <person name="Jarett J.K."/>
            <person name="Geller-Mcgrath D.E."/>
            <person name="Sieber C.M."/>
            <person name="Emerson J.B."/>
            <person name="Anantharaman K."/>
            <person name="Thomas B.C."/>
            <person name="Malmstrom R."/>
            <person name="Stieglmeier M."/>
            <person name="Klingl A."/>
            <person name="Woyke T."/>
            <person name="Ryan C.M."/>
            <person name="Banfield J.F."/>
        </authorList>
    </citation>
    <scope>NUCLEOTIDE SEQUENCE [LARGE SCALE GENOMIC DNA]</scope>
    <source>
        <strain evidence="4">CG_4_10_14_0_8_um_filter_42_10</strain>
    </source>
</reference>
<feature type="domain" description="Pyruvate/ketoisovalerate oxidoreductase catalytic" evidence="2">
    <location>
        <begin position="19"/>
        <end position="184"/>
    </location>
</feature>
<comment type="caution">
    <text evidence="4">The sequence shown here is derived from an EMBL/GenBank/DDBJ whole genome shotgun (WGS) entry which is preliminary data.</text>
</comment>
<name>A0A2M7RGJ0_9BACT</name>
<evidence type="ECO:0000259" key="2">
    <source>
        <dbReference type="Pfam" id="PF01558"/>
    </source>
</evidence>
<dbReference type="Pfam" id="PF01855">
    <property type="entry name" value="POR_N"/>
    <property type="match status" value="1"/>
</dbReference>
<dbReference type="InterPro" id="IPR050722">
    <property type="entry name" value="Pyruvate:ferred/Flavod_OxRd"/>
</dbReference>
<dbReference type="PANTHER" id="PTHR32154:SF20">
    <property type="entry name" value="2-OXOGLUTARATE OXIDOREDUCTASE SUBUNIT KORA"/>
    <property type="match status" value="1"/>
</dbReference>
<dbReference type="InterPro" id="IPR002880">
    <property type="entry name" value="Pyrv_Fd/Flavodoxin_OxRdtase_N"/>
</dbReference>
<organism evidence="4 5">
    <name type="scientific">Candidatus Kerfeldbacteria bacterium CG_4_10_14_0_8_um_filter_42_10</name>
    <dbReference type="NCBI Taxonomy" id="2014248"/>
    <lineage>
        <taxon>Bacteria</taxon>
        <taxon>Candidatus Kerfeldiibacteriota</taxon>
    </lineage>
</organism>
<evidence type="ECO:0000259" key="3">
    <source>
        <dbReference type="Pfam" id="PF01855"/>
    </source>
</evidence>
<dbReference type="InterPro" id="IPR002869">
    <property type="entry name" value="Pyrv_flavodox_OxRed_cen"/>
</dbReference>
<protein>
    <submittedName>
        <fullName evidence="4">2-oxoacid:acceptor oxidoreductase subunit alpha</fullName>
    </submittedName>
</protein>
<dbReference type="SUPFAM" id="SSF53323">
    <property type="entry name" value="Pyruvate-ferredoxin oxidoreductase, PFOR, domain III"/>
    <property type="match status" value="1"/>
</dbReference>
<dbReference type="GO" id="GO:0016903">
    <property type="term" value="F:oxidoreductase activity, acting on the aldehyde or oxo group of donors"/>
    <property type="evidence" value="ECO:0007669"/>
    <property type="project" value="InterPro"/>
</dbReference>
<dbReference type="GO" id="GO:0006979">
    <property type="term" value="P:response to oxidative stress"/>
    <property type="evidence" value="ECO:0007669"/>
    <property type="project" value="TreeGrafter"/>
</dbReference>
<sequence>MKNNPKTINHFNWKIAGEAGYGIKASGMMFAKACTRGGLQIFDYSEYPSLIRGGHNTYQVNVSEEEVFSPKLEVDLLVALNQDTIDFHKNELSKQAGVIYDHEDKKIKTAGIKNKSVQLFPIPLSRLAKESGGKEIMRNSVALGASFALLDYDFKYLQGVITESFQKKGKEVVDLNVRIAEAGFNYVSQNFDMAKYPYQLKPLSSPPRMVLTGNEAIALGAIQAGCKFISAYPMTPATPILHYLASQQKNHNLIVKQTEDEISAITMAIGANYAGVRAMTCTSGGGFALMVEGLGLAGITETPLVIAEVQRPGPATGLPTWTEQADLQFIIHAAQGEFPRIVIAPGDVEESFYATQSAFNLAEKYQLPVFILSDKLLGESNKSQEFFDPKIVKIERGALLTNAQLQKTKKYKRY</sequence>
<dbReference type="Proteomes" id="UP000230779">
    <property type="component" value="Unassembled WGS sequence"/>
</dbReference>
<evidence type="ECO:0000313" key="4">
    <source>
        <dbReference type="EMBL" id="PIY95692.1"/>
    </source>
</evidence>